<evidence type="ECO:0000256" key="2">
    <source>
        <dbReference type="ARBA" id="ARBA00022801"/>
    </source>
</evidence>
<dbReference type="RefSeq" id="WP_150380065.1">
    <property type="nucleotide sequence ID" value="NZ_RZUH01000012.1"/>
</dbReference>
<evidence type="ECO:0000256" key="4">
    <source>
        <dbReference type="SAM" id="Phobius"/>
    </source>
</evidence>
<keyword evidence="4" id="KW-1133">Transmembrane helix</keyword>
<keyword evidence="2 6" id="KW-0378">Hydrolase</keyword>
<dbReference type="PRINTS" id="PR00133">
    <property type="entry name" value="GLHYDRLASE3"/>
</dbReference>
<dbReference type="PANTHER" id="PTHR42715">
    <property type="entry name" value="BETA-GLUCOSIDASE"/>
    <property type="match status" value="1"/>
</dbReference>
<dbReference type="GO" id="GO:0004553">
    <property type="term" value="F:hydrolase activity, hydrolyzing O-glycosyl compounds"/>
    <property type="evidence" value="ECO:0007669"/>
    <property type="project" value="InterPro"/>
</dbReference>
<dbReference type="SUPFAM" id="SSF52279">
    <property type="entry name" value="Beta-D-glucan exohydrolase, C-terminal domain"/>
    <property type="match status" value="1"/>
</dbReference>
<dbReference type="InterPro" id="IPR001764">
    <property type="entry name" value="Glyco_hydro_3_N"/>
</dbReference>
<accession>A0A5M9ZGZ4</accession>
<dbReference type="EMBL" id="RZUH01000012">
    <property type="protein sequence ID" value="KAA8826009.1"/>
    <property type="molecule type" value="Genomic_DNA"/>
</dbReference>
<evidence type="ECO:0000313" key="6">
    <source>
        <dbReference type="EMBL" id="KAA8826009.1"/>
    </source>
</evidence>
<dbReference type="Gene3D" id="3.40.50.1700">
    <property type="entry name" value="Glycoside hydrolase family 3 C-terminal domain"/>
    <property type="match status" value="1"/>
</dbReference>
<dbReference type="InterPro" id="IPR026891">
    <property type="entry name" value="Fn3-like"/>
</dbReference>
<dbReference type="PANTHER" id="PTHR42715:SF10">
    <property type="entry name" value="BETA-GLUCOSIDASE"/>
    <property type="match status" value="1"/>
</dbReference>
<dbReference type="InterPro" id="IPR036962">
    <property type="entry name" value="Glyco_hydro_3_N_sf"/>
</dbReference>
<dbReference type="InterPro" id="IPR013783">
    <property type="entry name" value="Ig-like_fold"/>
</dbReference>
<dbReference type="InterPro" id="IPR036881">
    <property type="entry name" value="Glyco_hydro_3_C_sf"/>
</dbReference>
<dbReference type="Pfam" id="PF01915">
    <property type="entry name" value="Glyco_hydro_3_C"/>
    <property type="match status" value="1"/>
</dbReference>
<reference evidence="6 7" key="1">
    <citation type="journal article" date="2019" name="Syst. Appl. Microbiol.">
        <title>Characterization of Bifidobacterium species in feaces of the Egyptian fruit bat: Description of B. vespertilionis sp. nov. and B. rousetti sp. nov.</title>
        <authorList>
            <person name="Modesto M."/>
            <person name="Satti M."/>
            <person name="Watanabe K."/>
            <person name="Puglisi E."/>
            <person name="Morelli L."/>
            <person name="Huang C.-H."/>
            <person name="Liou J.-S."/>
            <person name="Miyashita M."/>
            <person name="Tamura T."/>
            <person name="Saito S."/>
            <person name="Mori K."/>
            <person name="Huang L."/>
            <person name="Sciavilla P."/>
            <person name="Sandri C."/>
            <person name="Spiezio C."/>
            <person name="Vitali F."/>
            <person name="Cavalieri D."/>
            <person name="Perpetuini G."/>
            <person name="Tofalo R."/>
            <person name="Bonetti A."/>
            <person name="Arita M."/>
            <person name="Mattarelli P."/>
        </authorList>
    </citation>
    <scope>NUCLEOTIDE SEQUENCE [LARGE SCALE GENOMIC DNA]</scope>
    <source>
        <strain evidence="6 7">RST17</strain>
    </source>
</reference>
<gene>
    <name evidence="6" type="ORF">EMO91_11395</name>
</gene>
<dbReference type="Gene3D" id="2.60.40.10">
    <property type="entry name" value="Immunoglobulins"/>
    <property type="match status" value="1"/>
</dbReference>
<feature type="region of interest" description="Disordered" evidence="3">
    <location>
        <begin position="1025"/>
        <end position="1044"/>
    </location>
</feature>
<evidence type="ECO:0000256" key="3">
    <source>
        <dbReference type="SAM" id="MobiDB-lite"/>
    </source>
</evidence>
<feature type="domain" description="Fibronectin type III-like" evidence="5">
    <location>
        <begin position="447"/>
        <end position="531"/>
    </location>
</feature>
<comment type="similarity">
    <text evidence="1">Belongs to the glycosyl hydrolase 3 family.</text>
</comment>
<dbReference type="Gene3D" id="3.20.20.300">
    <property type="entry name" value="Glycoside hydrolase, family 3, N-terminal domain"/>
    <property type="match status" value="1"/>
</dbReference>
<comment type="caution">
    <text evidence="6">The sequence shown here is derived from an EMBL/GenBank/DDBJ whole genome shotgun (WGS) entry which is preliminary data.</text>
</comment>
<feature type="region of interest" description="Disordered" evidence="3">
    <location>
        <begin position="161"/>
        <end position="182"/>
    </location>
</feature>
<feature type="transmembrane region" description="Helical" evidence="4">
    <location>
        <begin position="994"/>
        <end position="1015"/>
    </location>
</feature>
<dbReference type="SUPFAM" id="SSF51445">
    <property type="entry name" value="(Trans)glycosidases"/>
    <property type="match status" value="1"/>
</dbReference>
<dbReference type="InterPro" id="IPR050288">
    <property type="entry name" value="Cellulose_deg_GH3"/>
</dbReference>
<dbReference type="Proteomes" id="UP000410049">
    <property type="component" value="Unassembled WGS sequence"/>
</dbReference>
<organism evidence="6 7">
    <name type="scientific">Bifidobacterium myosotis</name>
    <dbReference type="NCBI Taxonomy" id="1630166"/>
    <lineage>
        <taxon>Bacteria</taxon>
        <taxon>Bacillati</taxon>
        <taxon>Actinomycetota</taxon>
        <taxon>Actinomycetes</taxon>
        <taxon>Bifidobacteriales</taxon>
        <taxon>Bifidobacteriaceae</taxon>
        <taxon>Bifidobacterium</taxon>
    </lineage>
</organism>
<protein>
    <submittedName>
        <fullName evidence="6">Glycosyl hydrolase family 3</fullName>
    </submittedName>
</protein>
<keyword evidence="4" id="KW-0472">Membrane</keyword>
<dbReference type="AlphaFoldDB" id="A0A5M9ZGZ4"/>
<keyword evidence="4" id="KW-0812">Transmembrane</keyword>
<dbReference type="InterPro" id="IPR017853">
    <property type="entry name" value="GH"/>
</dbReference>
<sequence>MVSPQTTKLKMSNRTFRRIWIPIVTILTVIAVALTVAGSMFSSVLDSYLGGGTIQVNKAEGTENWDATYNAKGTGSLAEAKAASDKVSEQVADEGIVLLKNNGALPLAEKSAVTPFGYGYLNPVYSGTGAAATTDKDMVTVEQGLSDHFTINKSAVAAMNNSKATSPDAADGTPALDSDKNSTQAIMDKGESARIYEYDPSIYEKIDNAEGTTGLVFIRRNGSEGIDKRAYAYDDGTPHYLALTENEKNTIRAAKEHCGKVVVVLNAANPMEVAPLMSGEFEADAIVWMGTAGSRGFASLGKILSGKVNPSGRLTDIYATDFTKDPTYANFGDYRYTNAKYTDNQLTGDFIPGASFGTIDRPYIEYEEGIYIGYRYYETADVEDPQFVYGQLDGKGAVTVSGAVAYPFGYGLSYTTFNQQLESVKEHGGDIEAQVTVTNTGQTAGKDVVQLYYTAPYTDYDRANKVEKSVTVLGAFDKTDELKPGESTTVKLTFHVDDMASYDYHHANDNGTTGAYVLEAGDYVIELKNNSHDVIDSRTITVNETTWFTDDDPITADKQAQSVMDDDGTITDEPESGKYVAASNEFATLNTYMDDASVTQLSRSDWSGTFPTAPKDRKGEAPQVALDEFSWWDNYDPQTDTKLGNVEGSAVYAAKQPTSNADNGLSLIDLRSLAYDDPKWDQLLDQIDWEGDKSDIQSLLYMAAYQTKDVLSIGKPMTIDKDGAMGWSVEGASSWAGANVMAATWNVDLMRQVGECLGEEALQAGLSGWYAPAVNTHRSPFSGRAYEYYSEDGLLSGKLAAAAIGGVGDKGVFSYLKHFALNDQESYRSEGLATWANEQAIRELYLKPFQIAVQEARSTEKYLDANGKMQTKTIRSATAMMSAQNFIGGVMGFAHRGLLTNVLRGEWNFHGAVVTDLFMSKSNTERDMVIRAGTDMYMIQVPGYNASDYDSATARTVMRNAIHNIAYMTVNSNAMNGITPGSTLRITMSPWEKVLVAADVVVALIVALLITCMVMRARDEQRRPELYRKPKQRKRKTKVIEAEK</sequence>
<dbReference type="Pfam" id="PF14310">
    <property type="entry name" value="Fn3-like"/>
    <property type="match status" value="1"/>
</dbReference>
<proteinExistence type="inferred from homology"/>
<dbReference type="SMART" id="SM01217">
    <property type="entry name" value="Fn3_like"/>
    <property type="match status" value="1"/>
</dbReference>
<evidence type="ECO:0000256" key="1">
    <source>
        <dbReference type="ARBA" id="ARBA00005336"/>
    </source>
</evidence>
<feature type="transmembrane region" description="Helical" evidence="4">
    <location>
        <begin position="20"/>
        <end position="41"/>
    </location>
</feature>
<dbReference type="InterPro" id="IPR002772">
    <property type="entry name" value="Glyco_hydro_3_C"/>
</dbReference>
<dbReference type="GO" id="GO:0005975">
    <property type="term" value="P:carbohydrate metabolic process"/>
    <property type="evidence" value="ECO:0007669"/>
    <property type="project" value="InterPro"/>
</dbReference>
<evidence type="ECO:0000259" key="5">
    <source>
        <dbReference type="SMART" id="SM01217"/>
    </source>
</evidence>
<name>A0A5M9ZGZ4_9BIFI</name>
<evidence type="ECO:0000313" key="7">
    <source>
        <dbReference type="Proteomes" id="UP000410049"/>
    </source>
</evidence>
<dbReference type="Pfam" id="PF00933">
    <property type="entry name" value="Glyco_hydro_3"/>
    <property type="match status" value="1"/>
</dbReference>